<keyword evidence="5 7" id="KW-1133">Transmembrane helix</keyword>
<evidence type="ECO:0000256" key="4">
    <source>
        <dbReference type="ARBA" id="ARBA00022692"/>
    </source>
</evidence>
<comment type="similarity">
    <text evidence="2">Belongs to the polysaccharide synthase family.</text>
</comment>
<feature type="transmembrane region" description="Helical" evidence="7">
    <location>
        <begin position="97"/>
        <end position="121"/>
    </location>
</feature>
<comment type="subcellular location">
    <subcellularLocation>
        <location evidence="1">Cell membrane</location>
        <topology evidence="1">Multi-pass membrane protein</topology>
    </subcellularLocation>
</comment>
<proteinExistence type="inferred from homology"/>
<feature type="transmembrane region" description="Helical" evidence="7">
    <location>
        <begin position="308"/>
        <end position="330"/>
    </location>
</feature>
<feature type="transmembrane region" description="Helical" evidence="7">
    <location>
        <begin position="133"/>
        <end position="155"/>
    </location>
</feature>
<dbReference type="AlphaFoldDB" id="A0A1G1V930"/>
<feature type="transmembrane region" description="Helical" evidence="7">
    <location>
        <begin position="37"/>
        <end position="55"/>
    </location>
</feature>
<dbReference type="EMBL" id="MHBZ01000009">
    <property type="protein sequence ID" value="OGY11958.1"/>
    <property type="molecule type" value="Genomic_DNA"/>
</dbReference>
<dbReference type="GO" id="GO:0005886">
    <property type="term" value="C:plasma membrane"/>
    <property type="evidence" value="ECO:0007669"/>
    <property type="project" value="UniProtKB-SubCell"/>
</dbReference>
<feature type="transmembrane region" description="Helical" evidence="7">
    <location>
        <begin position="455"/>
        <end position="479"/>
    </location>
</feature>
<protein>
    <submittedName>
        <fullName evidence="8">Uncharacterized protein</fullName>
    </submittedName>
</protein>
<keyword evidence="6 7" id="KW-0472">Membrane</keyword>
<evidence type="ECO:0000313" key="9">
    <source>
        <dbReference type="Proteomes" id="UP000178319"/>
    </source>
</evidence>
<comment type="caution">
    <text evidence="8">The sequence shown here is derived from an EMBL/GenBank/DDBJ whole genome shotgun (WGS) entry which is preliminary data.</text>
</comment>
<feature type="transmembrane region" description="Helical" evidence="7">
    <location>
        <begin position="375"/>
        <end position="394"/>
    </location>
</feature>
<feature type="transmembrane region" description="Helical" evidence="7">
    <location>
        <begin position="400"/>
        <end position="421"/>
    </location>
</feature>
<gene>
    <name evidence="8" type="ORF">A3D26_03135</name>
</gene>
<dbReference type="Pfam" id="PF13440">
    <property type="entry name" value="Polysacc_synt_3"/>
    <property type="match status" value="1"/>
</dbReference>
<dbReference type="Proteomes" id="UP000178319">
    <property type="component" value="Unassembled WGS sequence"/>
</dbReference>
<dbReference type="InterPro" id="IPR050833">
    <property type="entry name" value="Poly_Biosynth_Transport"/>
</dbReference>
<feature type="transmembrane region" description="Helical" evidence="7">
    <location>
        <begin position="61"/>
        <end position="85"/>
    </location>
</feature>
<keyword evidence="3" id="KW-1003">Cell membrane</keyword>
<sequence>MTDDTILSVAQANSELTLETIKQRSVHGVIALTGRTFILQAINFVSLAFFTILFTQVEYGIYGIALAVRGFLTYFSDIGLAAALIQKRNKVTKNELGTTFIIQQSLVILLVAIGFAATPFLARWQQLTTPGIYLLWSFYIGFLLSSLKTIPSVLLERKLEFTKLVIPQIFESIAFNLVAIGLAWSGFGIISLAYAVLVQSIVGLVSIYILKPWRPKLVFSLDSIRGLFKFGVPYQLNTFLAVLKDDGLVIVLGGILGPANLGLLLWAKKWGEAPLRFFMDQVIKVTFPAFSRLQDDHTQLKSALSRSIFFICLLVFPAIAGLMLLAPLLTEVVPKYEKWEPALFALNLFGLSAGIAAITTPLTNMLNAIGRIRTTFKLMIMWVILTWAIMPYFANRGGVNGAALGALLIGLSSVVAIVIAYKYVKFDVSYSIVKPLLGTTAMATILYFLRTVVPVSWLGVSSLIITGVIFYSVVISLLIGPTLAVDARKVWYAIAKKQ</sequence>
<keyword evidence="4 7" id="KW-0812">Transmembrane</keyword>
<feature type="transmembrane region" description="Helical" evidence="7">
    <location>
        <begin position="248"/>
        <end position="267"/>
    </location>
</feature>
<name>A0A1G1V930_9BACT</name>
<feature type="transmembrane region" description="Helical" evidence="7">
    <location>
        <begin position="342"/>
        <end position="363"/>
    </location>
</feature>
<reference evidence="8 9" key="1">
    <citation type="journal article" date="2016" name="Nat. Commun.">
        <title>Thousands of microbial genomes shed light on interconnected biogeochemical processes in an aquifer system.</title>
        <authorList>
            <person name="Anantharaman K."/>
            <person name="Brown C.T."/>
            <person name="Hug L.A."/>
            <person name="Sharon I."/>
            <person name="Castelle C.J."/>
            <person name="Probst A.J."/>
            <person name="Thomas B.C."/>
            <person name="Singh A."/>
            <person name="Wilkins M.J."/>
            <person name="Karaoz U."/>
            <person name="Brodie E.L."/>
            <person name="Williams K.H."/>
            <person name="Hubbard S.S."/>
            <person name="Banfield J.F."/>
        </authorList>
    </citation>
    <scope>NUCLEOTIDE SEQUENCE [LARGE SCALE GENOMIC DNA]</scope>
</reference>
<dbReference type="PANTHER" id="PTHR30250:SF10">
    <property type="entry name" value="LIPOPOLYSACCHARIDE BIOSYNTHESIS PROTEIN WZXC"/>
    <property type="match status" value="1"/>
</dbReference>
<dbReference type="PANTHER" id="PTHR30250">
    <property type="entry name" value="PST FAMILY PREDICTED COLANIC ACID TRANSPORTER"/>
    <property type="match status" value="1"/>
</dbReference>
<evidence type="ECO:0000256" key="1">
    <source>
        <dbReference type="ARBA" id="ARBA00004651"/>
    </source>
</evidence>
<evidence type="ECO:0000313" key="8">
    <source>
        <dbReference type="EMBL" id="OGY11958.1"/>
    </source>
</evidence>
<evidence type="ECO:0000256" key="5">
    <source>
        <dbReference type="ARBA" id="ARBA00022989"/>
    </source>
</evidence>
<feature type="transmembrane region" description="Helical" evidence="7">
    <location>
        <begin position="428"/>
        <end position="449"/>
    </location>
</feature>
<dbReference type="STRING" id="1797516.A3D26_03135"/>
<evidence type="ECO:0000256" key="7">
    <source>
        <dbReference type="SAM" id="Phobius"/>
    </source>
</evidence>
<evidence type="ECO:0000256" key="3">
    <source>
        <dbReference type="ARBA" id="ARBA00022475"/>
    </source>
</evidence>
<accession>A0A1G1V930</accession>
<organism evidence="8 9">
    <name type="scientific">Candidatus Blackburnbacteria bacterium RIFCSPHIGHO2_02_FULL_44_20</name>
    <dbReference type="NCBI Taxonomy" id="1797516"/>
    <lineage>
        <taxon>Bacteria</taxon>
        <taxon>Candidatus Blackburniibacteriota</taxon>
    </lineage>
</organism>
<evidence type="ECO:0000256" key="2">
    <source>
        <dbReference type="ARBA" id="ARBA00007430"/>
    </source>
</evidence>
<evidence type="ECO:0000256" key="6">
    <source>
        <dbReference type="ARBA" id="ARBA00023136"/>
    </source>
</evidence>